<evidence type="ECO:0000313" key="2">
    <source>
        <dbReference type="EMBL" id="KAK8074571.1"/>
    </source>
</evidence>
<protein>
    <submittedName>
        <fullName evidence="2">Uncharacterized protein</fullName>
    </submittedName>
</protein>
<sequence>MNIEYTHTEGAPTDPFEVAVMEAGYKWVRTNSIVATRPGEFEPDLPIDCLNSHKHSGHNTHLIVEGDLTFEIEKDYYDAAKFKRKRVAPATKTATLDAADPDGRKELFAAREHRYKATSESGCSFVEGHQCLSPTTAERFIARGTLRAVPLPPKSKTKGDETTLPDQDEIRDLLRTAKWYPSGVPGLDNTLKPEMLWEEDPREEVEKPRTLRNGKIRPELNPKKSKTSSKGEKAMDKPGIGKRNHSTTTTSANAKKMLADWFKREWKDFNRNSHREPNSVRYDDLYHYDDSDQEEDGDSTESEDVREDEPIEQAEKPEKETEDDSKTTDVEDDDMFEMEEV</sequence>
<gene>
    <name evidence="2" type="ORF">PG997_009234</name>
</gene>
<evidence type="ECO:0000256" key="1">
    <source>
        <dbReference type="SAM" id="MobiDB-lite"/>
    </source>
</evidence>
<feature type="region of interest" description="Disordered" evidence="1">
    <location>
        <begin position="198"/>
        <end position="253"/>
    </location>
</feature>
<feature type="compositionally biased region" description="Acidic residues" evidence="1">
    <location>
        <begin position="291"/>
        <end position="312"/>
    </location>
</feature>
<feature type="compositionally biased region" description="Basic and acidic residues" evidence="1">
    <location>
        <begin position="267"/>
        <end position="290"/>
    </location>
</feature>
<feature type="compositionally biased region" description="Acidic residues" evidence="1">
    <location>
        <begin position="330"/>
        <end position="341"/>
    </location>
</feature>
<proteinExistence type="predicted"/>
<feature type="compositionally biased region" description="Basic and acidic residues" evidence="1">
    <location>
        <begin position="313"/>
        <end position="329"/>
    </location>
</feature>
<dbReference type="EMBL" id="JAQQWN010000007">
    <property type="protein sequence ID" value="KAK8074571.1"/>
    <property type="molecule type" value="Genomic_DNA"/>
</dbReference>
<evidence type="ECO:0000313" key="3">
    <source>
        <dbReference type="Proteomes" id="UP001433268"/>
    </source>
</evidence>
<name>A0ABR1VW90_9PEZI</name>
<dbReference type="Proteomes" id="UP001433268">
    <property type="component" value="Unassembled WGS sequence"/>
</dbReference>
<reference evidence="2 3" key="1">
    <citation type="submission" date="2023-01" db="EMBL/GenBank/DDBJ databases">
        <title>Analysis of 21 Apiospora genomes using comparative genomics revels a genus with tremendous synthesis potential of carbohydrate active enzymes and secondary metabolites.</title>
        <authorList>
            <person name="Sorensen T."/>
        </authorList>
    </citation>
    <scope>NUCLEOTIDE SEQUENCE [LARGE SCALE GENOMIC DNA]</scope>
    <source>
        <strain evidence="2 3">CBS 114990</strain>
    </source>
</reference>
<keyword evidence="3" id="KW-1185">Reference proteome</keyword>
<organism evidence="2 3">
    <name type="scientific">Apiospora hydei</name>
    <dbReference type="NCBI Taxonomy" id="1337664"/>
    <lineage>
        <taxon>Eukaryota</taxon>
        <taxon>Fungi</taxon>
        <taxon>Dikarya</taxon>
        <taxon>Ascomycota</taxon>
        <taxon>Pezizomycotina</taxon>
        <taxon>Sordariomycetes</taxon>
        <taxon>Xylariomycetidae</taxon>
        <taxon>Amphisphaeriales</taxon>
        <taxon>Apiosporaceae</taxon>
        <taxon>Apiospora</taxon>
    </lineage>
</organism>
<dbReference type="RefSeq" id="XP_066665511.1">
    <property type="nucleotide sequence ID" value="XM_066813549.1"/>
</dbReference>
<feature type="region of interest" description="Disordered" evidence="1">
    <location>
        <begin position="267"/>
        <end position="341"/>
    </location>
</feature>
<comment type="caution">
    <text evidence="2">The sequence shown here is derived from an EMBL/GenBank/DDBJ whole genome shotgun (WGS) entry which is preliminary data.</text>
</comment>
<accession>A0ABR1VW90</accession>
<dbReference type="GeneID" id="92046609"/>